<feature type="region of interest" description="Disordered" evidence="1">
    <location>
        <begin position="154"/>
        <end position="173"/>
    </location>
</feature>
<dbReference type="Proteomes" id="UP000270094">
    <property type="component" value="Unassembled WGS sequence"/>
</dbReference>
<reference evidence="2 3" key="1">
    <citation type="submission" date="2018-11" db="EMBL/GenBank/DDBJ databases">
        <authorList>
            <consortium name="Pathogen Informatics"/>
        </authorList>
    </citation>
    <scope>NUCLEOTIDE SEQUENCE [LARGE SCALE GENOMIC DNA]</scope>
</reference>
<dbReference type="OrthoDB" id="5870251at2759"/>
<gene>
    <name evidence="2" type="ORF">SVUK_LOCUS5114</name>
</gene>
<keyword evidence="3" id="KW-1185">Reference proteome</keyword>
<sequence length="173" mass="19769">MFRHKKTARSQSPDDPLKENSFNNRQKRLAYGISEAWRRTLANRDSRSSCPKNNDQHPKFSTKRLKHEVKAILEAEESSINNAEKLHELVRDALMLLFEAELHKSTLSAGCERLKEQFERDANIIRDLHAKQNVPIAITNTLLDTRYPLLKAPNAENSSSLSSVKSEECGNDQ</sequence>
<name>A0A3P7IK57_STRVU</name>
<evidence type="ECO:0000256" key="1">
    <source>
        <dbReference type="SAM" id="MobiDB-lite"/>
    </source>
</evidence>
<evidence type="ECO:0000313" key="3">
    <source>
        <dbReference type="Proteomes" id="UP000270094"/>
    </source>
</evidence>
<accession>A0A3P7IK57</accession>
<organism evidence="2 3">
    <name type="scientific">Strongylus vulgaris</name>
    <name type="common">Blood worm</name>
    <dbReference type="NCBI Taxonomy" id="40348"/>
    <lineage>
        <taxon>Eukaryota</taxon>
        <taxon>Metazoa</taxon>
        <taxon>Ecdysozoa</taxon>
        <taxon>Nematoda</taxon>
        <taxon>Chromadorea</taxon>
        <taxon>Rhabditida</taxon>
        <taxon>Rhabditina</taxon>
        <taxon>Rhabditomorpha</taxon>
        <taxon>Strongyloidea</taxon>
        <taxon>Strongylidae</taxon>
        <taxon>Strongylus</taxon>
    </lineage>
</organism>
<evidence type="ECO:0000313" key="2">
    <source>
        <dbReference type="EMBL" id="VDM70116.1"/>
    </source>
</evidence>
<dbReference type="AlphaFoldDB" id="A0A3P7IK57"/>
<feature type="region of interest" description="Disordered" evidence="1">
    <location>
        <begin position="1"/>
        <end position="25"/>
    </location>
</feature>
<dbReference type="EMBL" id="UYYB01014792">
    <property type="protein sequence ID" value="VDM70116.1"/>
    <property type="molecule type" value="Genomic_DNA"/>
</dbReference>
<protein>
    <submittedName>
        <fullName evidence="2">Uncharacterized protein</fullName>
    </submittedName>
</protein>
<proteinExistence type="predicted"/>